<dbReference type="SUPFAM" id="SSF46626">
    <property type="entry name" value="Cytochrome c"/>
    <property type="match status" value="1"/>
</dbReference>
<dbReference type="InterPro" id="IPR009056">
    <property type="entry name" value="Cyt_c-like_dom"/>
</dbReference>
<accession>A0A953HVQ6</accession>
<sequence length="109" mass="12101">MTHSMLLNHKIKYTPILLGLLIFTLMQCQSTSELKTGKEIYQAYCVNCHGVDGKLAAIGAIDLSRSGLSKEGRVEIIKNGRVTMMGFQDVLTSEQIDSVASYTFKLKEE</sequence>
<dbReference type="AlphaFoldDB" id="A0A953HVQ6"/>
<comment type="caution">
    <text evidence="6">The sequence shown here is derived from an EMBL/GenBank/DDBJ whole genome shotgun (WGS) entry which is preliminary data.</text>
</comment>
<keyword evidence="3 4" id="KW-0408">Iron</keyword>
<dbReference type="RefSeq" id="WP_222580253.1">
    <property type="nucleotide sequence ID" value="NZ_JAHVHU010000010.1"/>
</dbReference>
<dbReference type="GO" id="GO:0046872">
    <property type="term" value="F:metal ion binding"/>
    <property type="evidence" value="ECO:0007669"/>
    <property type="project" value="UniProtKB-KW"/>
</dbReference>
<evidence type="ECO:0000313" key="6">
    <source>
        <dbReference type="EMBL" id="MBY5958713.1"/>
    </source>
</evidence>
<dbReference type="PROSITE" id="PS51007">
    <property type="entry name" value="CYTC"/>
    <property type="match status" value="1"/>
</dbReference>
<dbReference type="InterPro" id="IPR036909">
    <property type="entry name" value="Cyt_c-like_dom_sf"/>
</dbReference>
<dbReference type="GO" id="GO:0020037">
    <property type="term" value="F:heme binding"/>
    <property type="evidence" value="ECO:0007669"/>
    <property type="project" value="InterPro"/>
</dbReference>
<evidence type="ECO:0000313" key="7">
    <source>
        <dbReference type="Proteomes" id="UP000753961"/>
    </source>
</evidence>
<dbReference type="Gene3D" id="1.10.760.10">
    <property type="entry name" value="Cytochrome c-like domain"/>
    <property type="match status" value="1"/>
</dbReference>
<protein>
    <submittedName>
        <fullName evidence="6">Cytochrome c</fullName>
    </submittedName>
</protein>
<dbReference type="Proteomes" id="UP000753961">
    <property type="component" value="Unassembled WGS sequence"/>
</dbReference>
<evidence type="ECO:0000259" key="5">
    <source>
        <dbReference type="PROSITE" id="PS51007"/>
    </source>
</evidence>
<keyword evidence="1 4" id="KW-0349">Heme</keyword>
<reference evidence="6" key="1">
    <citation type="submission" date="2021-06" db="EMBL/GenBank/DDBJ databases">
        <title>44 bacteria genomes isolated from Dapeng, Shenzhen.</title>
        <authorList>
            <person name="Zheng W."/>
            <person name="Yu S."/>
            <person name="Huang Y."/>
        </authorList>
    </citation>
    <scope>NUCLEOTIDE SEQUENCE</scope>
    <source>
        <strain evidence="6">DP5N28-2</strain>
    </source>
</reference>
<dbReference type="Pfam" id="PF13442">
    <property type="entry name" value="Cytochrome_CBB3"/>
    <property type="match status" value="1"/>
</dbReference>
<evidence type="ECO:0000256" key="3">
    <source>
        <dbReference type="ARBA" id="ARBA00023004"/>
    </source>
</evidence>
<proteinExistence type="predicted"/>
<keyword evidence="2 4" id="KW-0479">Metal-binding</keyword>
<evidence type="ECO:0000256" key="2">
    <source>
        <dbReference type="ARBA" id="ARBA00022723"/>
    </source>
</evidence>
<dbReference type="EMBL" id="JAHVHU010000010">
    <property type="protein sequence ID" value="MBY5958713.1"/>
    <property type="molecule type" value="Genomic_DNA"/>
</dbReference>
<feature type="domain" description="Cytochrome c" evidence="5">
    <location>
        <begin position="32"/>
        <end position="107"/>
    </location>
</feature>
<name>A0A953HVQ6_9BACT</name>
<keyword evidence="7" id="KW-1185">Reference proteome</keyword>
<evidence type="ECO:0000256" key="1">
    <source>
        <dbReference type="ARBA" id="ARBA00022617"/>
    </source>
</evidence>
<dbReference type="GO" id="GO:0009055">
    <property type="term" value="F:electron transfer activity"/>
    <property type="evidence" value="ECO:0007669"/>
    <property type="project" value="InterPro"/>
</dbReference>
<gene>
    <name evidence="6" type="ORF">KUV50_11245</name>
</gene>
<organism evidence="6 7">
    <name type="scientific">Membranihabitans marinus</name>
    <dbReference type="NCBI Taxonomy" id="1227546"/>
    <lineage>
        <taxon>Bacteria</taxon>
        <taxon>Pseudomonadati</taxon>
        <taxon>Bacteroidota</taxon>
        <taxon>Saprospiria</taxon>
        <taxon>Saprospirales</taxon>
        <taxon>Saprospiraceae</taxon>
        <taxon>Membranihabitans</taxon>
    </lineage>
</organism>
<evidence type="ECO:0000256" key="4">
    <source>
        <dbReference type="PROSITE-ProRule" id="PRU00433"/>
    </source>
</evidence>